<dbReference type="Proteomes" id="UP000198634">
    <property type="component" value="Unassembled WGS sequence"/>
</dbReference>
<keyword evidence="4 5" id="KW-0472">Membrane</keyword>
<feature type="transmembrane region" description="Helical" evidence="5">
    <location>
        <begin position="25"/>
        <end position="50"/>
    </location>
</feature>
<organism evidence="6 7">
    <name type="scientific">Thalassovita taeanensis</name>
    <dbReference type="NCBI Taxonomy" id="657014"/>
    <lineage>
        <taxon>Bacteria</taxon>
        <taxon>Pseudomonadati</taxon>
        <taxon>Pseudomonadota</taxon>
        <taxon>Alphaproteobacteria</taxon>
        <taxon>Rhodobacterales</taxon>
        <taxon>Roseobacteraceae</taxon>
        <taxon>Thalassovita</taxon>
    </lineage>
</organism>
<accession>A0A1H9BD66</accession>
<dbReference type="InterPro" id="IPR059112">
    <property type="entry name" value="CysZ/EI24"/>
</dbReference>
<name>A0A1H9BD66_9RHOB</name>
<feature type="transmembrane region" description="Helical" evidence="5">
    <location>
        <begin position="70"/>
        <end position="91"/>
    </location>
</feature>
<dbReference type="AlphaFoldDB" id="A0A1H9BD66"/>
<keyword evidence="2 5" id="KW-0812">Transmembrane</keyword>
<dbReference type="STRING" id="657014.SAMN04488092_102455"/>
<evidence type="ECO:0000313" key="7">
    <source>
        <dbReference type="Proteomes" id="UP000198634"/>
    </source>
</evidence>
<evidence type="ECO:0000256" key="5">
    <source>
        <dbReference type="SAM" id="Phobius"/>
    </source>
</evidence>
<gene>
    <name evidence="6" type="ORF">SAMN04488092_102455</name>
</gene>
<dbReference type="RefSeq" id="WP_245776312.1">
    <property type="nucleotide sequence ID" value="NZ_FOEP01000002.1"/>
</dbReference>
<sequence>MAFDIVLSAFLKTLAQIGDRRFRRVLLIGIGLTFALLVATFAGFLGFLNWAVGDTATIPLVGEVTWLKDLLSWSSFFVMLALSVFLMVPVASAITSMFLDDVAQAVEDRHYPHLPPAVPVPFWEAARDTVNFLGVLIGANLVALLLYALFAPAALFIFWGLNGFLLGREYFTLAAMRRVGRDGARELRRKHALTIWIAGVLMAMPLSLPLVNLAIPILGAATFTHIFHMITSRDPSGGTNQYRAR</sequence>
<dbReference type="EMBL" id="FOEP01000002">
    <property type="protein sequence ID" value="SEP86593.1"/>
    <property type="molecule type" value="Genomic_DNA"/>
</dbReference>
<evidence type="ECO:0000256" key="4">
    <source>
        <dbReference type="ARBA" id="ARBA00023136"/>
    </source>
</evidence>
<comment type="subcellular location">
    <subcellularLocation>
        <location evidence="1">Membrane</location>
        <topology evidence="1">Multi-pass membrane protein</topology>
    </subcellularLocation>
</comment>
<keyword evidence="7" id="KW-1185">Reference proteome</keyword>
<evidence type="ECO:0000256" key="1">
    <source>
        <dbReference type="ARBA" id="ARBA00004141"/>
    </source>
</evidence>
<dbReference type="Pfam" id="PF07264">
    <property type="entry name" value="EI24"/>
    <property type="match status" value="1"/>
</dbReference>
<evidence type="ECO:0000256" key="3">
    <source>
        <dbReference type="ARBA" id="ARBA00022989"/>
    </source>
</evidence>
<feature type="transmembrane region" description="Helical" evidence="5">
    <location>
        <begin position="156"/>
        <end position="173"/>
    </location>
</feature>
<proteinExistence type="predicted"/>
<evidence type="ECO:0000313" key="6">
    <source>
        <dbReference type="EMBL" id="SEP86593.1"/>
    </source>
</evidence>
<protein>
    <submittedName>
        <fullName evidence="6">Uncharacterized protein involved in cysteine biosynthesis</fullName>
    </submittedName>
</protein>
<evidence type="ECO:0000256" key="2">
    <source>
        <dbReference type="ARBA" id="ARBA00022692"/>
    </source>
</evidence>
<feature type="transmembrane region" description="Helical" evidence="5">
    <location>
        <begin position="130"/>
        <end position="150"/>
    </location>
</feature>
<keyword evidence="3 5" id="KW-1133">Transmembrane helix</keyword>
<reference evidence="6 7" key="1">
    <citation type="submission" date="2016-10" db="EMBL/GenBank/DDBJ databases">
        <authorList>
            <person name="de Groot N.N."/>
        </authorList>
    </citation>
    <scope>NUCLEOTIDE SEQUENCE [LARGE SCALE GENOMIC DNA]</scope>
    <source>
        <strain evidence="6 7">DSM 22007</strain>
    </source>
</reference>
<feature type="transmembrane region" description="Helical" evidence="5">
    <location>
        <begin position="193"/>
        <end position="215"/>
    </location>
</feature>